<feature type="domain" description="Phosphoribosyltransferase" evidence="12">
    <location>
        <begin position="40"/>
        <end position="153"/>
    </location>
</feature>
<dbReference type="GO" id="GO:0016208">
    <property type="term" value="F:AMP binding"/>
    <property type="evidence" value="ECO:0007669"/>
    <property type="project" value="TreeGrafter"/>
</dbReference>
<dbReference type="CDD" id="cd06223">
    <property type="entry name" value="PRTases_typeI"/>
    <property type="match status" value="1"/>
</dbReference>
<dbReference type="GO" id="GO:0005737">
    <property type="term" value="C:cytoplasm"/>
    <property type="evidence" value="ECO:0007669"/>
    <property type="project" value="UniProtKB-SubCell"/>
</dbReference>
<evidence type="ECO:0000256" key="7">
    <source>
        <dbReference type="ARBA" id="ARBA00017366"/>
    </source>
</evidence>
<evidence type="ECO:0000256" key="2">
    <source>
        <dbReference type="ARBA" id="ARBA00003968"/>
    </source>
</evidence>
<dbReference type="Proteomes" id="UP000887572">
    <property type="component" value="Unplaced"/>
</dbReference>
<evidence type="ECO:0000256" key="6">
    <source>
        <dbReference type="ARBA" id="ARBA00011893"/>
    </source>
</evidence>
<dbReference type="GO" id="GO:0003999">
    <property type="term" value="F:adenine phosphoribosyltransferase activity"/>
    <property type="evidence" value="ECO:0007669"/>
    <property type="project" value="UniProtKB-EC"/>
</dbReference>
<keyword evidence="9" id="KW-0328">Glycosyltransferase</keyword>
<protein>
    <recommendedName>
        <fullName evidence="7">Adenine phosphoribosyltransferase</fullName>
        <ecNumber evidence="6">2.4.2.7</ecNumber>
    </recommendedName>
</protein>
<dbReference type="InterPro" id="IPR050054">
    <property type="entry name" value="UPRTase/APRTase"/>
</dbReference>
<dbReference type="PANTHER" id="PTHR32315:SF3">
    <property type="entry name" value="ADENINE PHOSPHORIBOSYLTRANSFERASE"/>
    <property type="match status" value="1"/>
</dbReference>
<dbReference type="GO" id="GO:0006166">
    <property type="term" value="P:purine ribonucleoside salvage"/>
    <property type="evidence" value="ECO:0007669"/>
    <property type="project" value="UniProtKB-KW"/>
</dbReference>
<comment type="pathway">
    <text evidence="4">Purine metabolism; AMP biosynthesis via salvage pathway; AMP from adenine: step 1/1.</text>
</comment>
<dbReference type="GO" id="GO:0002055">
    <property type="term" value="F:adenine binding"/>
    <property type="evidence" value="ECO:0007669"/>
    <property type="project" value="TreeGrafter"/>
</dbReference>
<name>A0A914HDR6_GLORO</name>
<comment type="subcellular location">
    <subcellularLocation>
        <location evidence="3">Cytoplasm</location>
    </subcellularLocation>
</comment>
<keyword evidence="11" id="KW-0660">Purine salvage</keyword>
<evidence type="ECO:0000313" key="14">
    <source>
        <dbReference type="WBParaSite" id="Gr19_v10_g16571.t1"/>
    </source>
</evidence>
<evidence type="ECO:0000256" key="10">
    <source>
        <dbReference type="ARBA" id="ARBA00022679"/>
    </source>
</evidence>
<proteinExistence type="inferred from homology"/>
<evidence type="ECO:0000256" key="3">
    <source>
        <dbReference type="ARBA" id="ARBA00004496"/>
    </source>
</evidence>
<evidence type="ECO:0000256" key="4">
    <source>
        <dbReference type="ARBA" id="ARBA00004659"/>
    </source>
</evidence>
<evidence type="ECO:0000313" key="13">
    <source>
        <dbReference type="Proteomes" id="UP000887572"/>
    </source>
</evidence>
<dbReference type="FunFam" id="3.40.50.2020:FF:000021">
    <property type="entry name" value="Adenine phosphoribosyltransferase"/>
    <property type="match status" value="1"/>
</dbReference>
<evidence type="ECO:0000256" key="9">
    <source>
        <dbReference type="ARBA" id="ARBA00022676"/>
    </source>
</evidence>
<dbReference type="EC" id="2.4.2.7" evidence="6"/>
<evidence type="ECO:0000259" key="12">
    <source>
        <dbReference type="Pfam" id="PF00156"/>
    </source>
</evidence>
<dbReference type="GO" id="GO:0006168">
    <property type="term" value="P:adenine salvage"/>
    <property type="evidence" value="ECO:0007669"/>
    <property type="project" value="InterPro"/>
</dbReference>
<dbReference type="WBParaSite" id="Gr19_v10_g16571.t1">
    <property type="protein sequence ID" value="Gr19_v10_g16571.t1"/>
    <property type="gene ID" value="Gr19_v10_g16571"/>
</dbReference>
<dbReference type="GO" id="GO:0044209">
    <property type="term" value="P:AMP salvage"/>
    <property type="evidence" value="ECO:0007669"/>
    <property type="project" value="TreeGrafter"/>
</dbReference>
<dbReference type="InterPro" id="IPR000836">
    <property type="entry name" value="PRTase_dom"/>
</dbReference>
<keyword evidence="8" id="KW-0963">Cytoplasm</keyword>
<dbReference type="SUPFAM" id="SSF53271">
    <property type="entry name" value="PRTase-like"/>
    <property type="match status" value="1"/>
</dbReference>
<dbReference type="HAMAP" id="MF_00004">
    <property type="entry name" value="Aden_phosphoribosyltr"/>
    <property type="match status" value="1"/>
</dbReference>
<comment type="catalytic activity">
    <reaction evidence="1">
        <text>AMP + diphosphate = 5-phospho-alpha-D-ribose 1-diphosphate + adenine</text>
        <dbReference type="Rhea" id="RHEA:16609"/>
        <dbReference type="ChEBI" id="CHEBI:16708"/>
        <dbReference type="ChEBI" id="CHEBI:33019"/>
        <dbReference type="ChEBI" id="CHEBI:58017"/>
        <dbReference type="ChEBI" id="CHEBI:456215"/>
        <dbReference type="EC" id="2.4.2.7"/>
    </reaction>
</comment>
<dbReference type="AlphaFoldDB" id="A0A914HDR6"/>
<evidence type="ECO:0000256" key="5">
    <source>
        <dbReference type="ARBA" id="ARBA00008391"/>
    </source>
</evidence>
<evidence type="ECO:0000256" key="11">
    <source>
        <dbReference type="ARBA" id="ARBA00022726"/>
    </source>
</evidence>
<sequence>MDEKLLRNEVAACIRSVEGFPSKGVLFRDIFPLFLKPSLIRSLCSHIVQIYLGQVDVVVALEARGFLFGPMVAQEMSVPFVPIRKQGKLPGPVLSATYVKEYGQDILEVQKGALSAGQRVLVFDDLLATGGSLNAAFQLIRQSNAEVQAAFVIIELEGMNGRMNQITVSDRYQPQSTMNNCRF</sequence>
<dbReference type="NCBIfam" id="NF002636">
    <property type="entry name" value="PRK02304.1-5"/>
    <property type="match status" value="1"/>
</dbReference>
<dbReference type="PANTHER" id="PTHR32315">
    <property type="entry name" value="ADENINE PHOSPHORIBOSYLTRANSFERASE"/>
    <property type="match status" value="1"/>
</dbReference>
<keyword evidence="13" id="KW-1185">Reference proteome</keyword>
<reference evidence="14" key="1">
    <citation type="submission" date="2022-11" db="UniProtKB">
        <authorList>
            <consortium name="WormBaseParasite"/>
        </authorList>
    </citation>
    <scope>IDENTIFICATION</scope>
</reference>
<comment type="similarity">
    <text evidence="5">Belongs to the purine/pyrimidine phosphoribosyltransferase family.</text>
</comment>
<dbReference type="Gene3D" id="3.40.50.2020">
    <property type="match status" value="1"/>
</dbReference>
<evidence type="ECO:0000256" key="8">
    <source>
        <dbReference type="ARBA" id="ARBA00022490"/>
    </source>
</evidence>
<keyword evidence="10" id="KW-0808">Transferase</keyword>
<evidence type="ECO:0000256" key="1">
    <source>
        <dbReference type="ARBA" id="ARBA00000868"/>
    </source>
</evidence>
<accession>A0A914HDR6</accession>
<organism evidence="13 14">
    <name type="scientific">Globodera rostochiensis</name>
    <name type="common">Golden nematode worm</name>
    <name type="synonym">Heterodera rostochiensis</name>
    <dbReference type="NCBI Taxonomy" id="31243"/>
    <lineage>
        <taxon>Eukaryota</taxon>
        <taxon>Metazoa</taxon>
        <taxon>Ecdysozoa</taxon>
        <taxon>Nematoda</taxon>
        <taxon>Chromadorea</taxon>
        <taxon>Rhabditida</taxon>
        <taxon>Tylenchina</taxon>
        <taxon>Tylenchomorpha</taxon>
        <taxon>Tylenchoidea</taxon>
        <taxon>Heteroderidae</taxon>
        <taxon>Heteroderinae</taxon>
        <taxon>Globodera</taxon>
    </lineage>
</organism>
<dbReference type="InterPro" id="IPR005764">
    <property type="entry name" value="Ade_phspho_trans"/>
</dbReference>
<dbReference type="Pfam" id="PF00156">
    <property type="entry name" value="Pribosyltran"/>
    <property type="match status" value="1"/>
</dbReference>
<comment type="function">
    <text evidence="2">Catalyzes a salvage reaction resulting in the formation of AMP, that is energically less costly than de novo synthesis.</text>
</comment>
<dbReference type="InterPro" id="IPR029057">
    <property type="entry name" value="PRTase-like"/>
</dbReference>